<dbReference type="CDD" id="cd01748">
    <property type="entry name" value="GATase1_IGP_Synthase"/>
    <property type="match status" value="1"/>
</dbReference>
<evidence type="ECO:0000313" key="14">
    <source>
        <dbReference type="Proteomes" id="UP000019812"/>
    </source>
</evidence>
<organism evidence="13 14">
    <name type="scientific">Candidatus Accumulibacter vicinus</name>
    <dbReference type="NCBI Taxonomy" id="2954382"/>
    <lineage>
        <taxon>Bacteria</taxon>
        <taxon>Pseudomonadati</taxon>
        <taxon>Pseudomonadota</taxon>
        <taxon>Betaproteobacteria</taxon>
        <taxon>Candidatus Accumulibacter</taxon>
    </lineage>
</organism>
<evidence type="ECO:0000256" key="4">
    <source>
        <dbReference type="ARBA" id="ARBA00022801"/>
    </source>
</evidence>
<keyword evidence="5 10" id="KW-0315">Glutamine amidotransferase</keyword>
<evidence type="ECO:0000256" key="7">
    <source>
        <dbReference type="ARBA" id="ARBA00023239"/>
    </source>
</evidence>
<accession>A0A084XZS9</accession>
<dbReference type="Proteomes" id="UP000019812">
    <property type="component" value="Unassembled WGS sequence"/>
</dbReference>
<evidence type="ECO:0000256" key="1">
    <source>
        <dbReference type="ARBA" id="ARBA00005091"/>
    </source>
</evidence>
<dbReference type="SUPFAM" id="SSF52317">
    <property type="entry name" value="Class I glutamine amidotransferase-like"/>
    <property type="match status" value="1"/>
</dbReference>
<feature type="domain" description="Glutamine amidotransferase" evidence="12">
    <location>
        <begin position="17"/>
        <end position="219"/>
    </location>
</feature>
<name>A0A084XZS9_9PROT</name>
<comment type="caution">
    <text evidence="13">The sequence shown here is derived from an EMBL/GenBank/DDBJ whole genome shotgun (WGS) entry which is preliminary data.</text>
</comment>
<keyword evidence="3 10" id="KW-0028">Amino-acid biosynthesis</keyword>
<comment type="catalytic activity">
    <reaction evidence="9 10">
        <text>L-glutamine + H2O = L-glutamate + NH4(+)</text>
        <dbReference type="Rhea" id="RHEA:15889"/>
        <dbReference type="ChEBI" id="CHEBI:15377"/>
        <dbReference type="ChEBI" id="CHEBI:28938"/>
        <dbReference type="ChEBI" id="CHEBI:29985"/>
        <dbReference type="ChEBI" id="CHEBI:58359"/>
        <dbReference type="EC" id="3.5.1.2"/>
    </reaction>
</comment>
<dbReference type="GO" id="GO:0016829">
    <property type="term" value="F:lyase activity"/>
    <property type="evidence" value="ECO:0007669"/>
    <property type="project" value="UniProtKB-KW"/>
</dbReference>
<evidence type="ECO:0000256" key="6">
    <source>
        <dbReference type="ARBA" id="ARBA00023102"/>
    </source>
</evidence>
<dbReference type="GO" id="GO:0000107">
    <property type="term" value="F:imidazoleglycerol-phosphate synthase activity"/>
    <property type="evidence" value="ECO:0007669"/>
    <property type="project" value="UniProtKB-UniRule"/>
</dbReference>
<evidence type="ECO:0000256" key="3">
    <source>
        <dbReference type="ARBA" id="ARBA00022605"/>
    </source>
</evidence>
<keyword evidence="4 10" id="KW-0378">Hydrolase</keyword>
<dbReference type="EC" id="4.3.2.10" evidence="10"/>
<keyword evidence="6 10" id="KW-0368">Histidine biosynthesis</keyword>
<evidence type="ECO:0000256" key="5">
    <source>
        <dbReference type="ARBA" id="ARBA00022962"/>
    </source>
</evidence>
<evidence type="ECO:0000259" key="12">
    <source>
        <dbReference type="Pfam" id="PF00117"/>
    </source>
</evidence>
<dbReference type="PANTHER" id="PTHR42701">
    <property type="entry name" value="IMIDAZOLE GLYCEROL PHOSPHATE SYNTHASE SUBUNIT HISH"/>
    <property type="match status" value="1"/>
</dbReference>
<dbReference type="AlphaFoldDB" id="A0A084XZS9"/>
<dbReference type="GO" id="GO:0005737">
    <property type="term" value="C:cytoplasm"/>
    <property type="evidence" value="ECO:0007669"/>
    <property type="project" value="UniProtKB-SubCell"/>
</dbReference>
<evidence type="ECO:0000256" key="2">
    <source>
        <dbReference type="ARBA" id="ARBA00022490"/>
    </source>
</evidence>
<evidence type="ECO:0000256" key="10">
    <source>
        <dbReference type="HAMAP-Rule" id="MF_00278"/>
    </source>
</evidence>
<comment type="subcellular location">
    <subcellularLocation>
        <location evidence="10">Cytoplasm</location>
    </subcellularLocation>
</comment>
<dbReference type="UniPathway" id="UPA00031">
    <property type="reaction ID" value="UER00010"/>
</dbReference>
<gene>
    <name evidence="13" type="primary">hisH1</name>
    <name evidence="10" type="synonym">hisH</name>
    <name evidence="13" type="ORF">CAPSK01_002565</name>
</gene>
<dbReference type="HAMAP" id="MF_00278">
    <property type="entry name" value="HisH"/>
    <property type="match status" value="1"/>
</dbReference>
<dbReference type="STRING" id="1457154.CAPSK01_002565"/>
<feature type="active site" description="Nucleophile" evidence="10 11">
    <location>
        <position position="93"/>
    </location>
</feature>
<dbReference type="InterPro" id="IPR029062">
    <property type="entry name" value="Class_I_gatase-like"/>
</dbReference>
<proteinExistence type="inferred from homology"/>
<dbReference type="NCBIfam" id="TIGR01855">
    <property type="entry name" value="IMP_synth_hisH"/>
    <property type="match status" value="1"/>
</dbReference>
<evidence type="ECO:0000256" key="9">
    <source>
        <dbReference type="ARBA" id="ARBA00049534"/>
    </source>
</evidence>
<dbReference type="Pfam" id="PF00117">
    <property type="entry name" value="GATase"/>
    <property type="match status" value="1"/>
</dbReference>
<keyword evidence="13" id="KW-0328">Glycosyltransferase</keyword>
<dbReference type="Gene3D" id="3.40.50.880">
    <property type="match status" value="1"/>
</dbReference>
<evidence type="ECO:0000313" key="13">
    <source>
        <dbReference type="EMBL" id="KFB67973.1"/>
    </source>
</evidence>
<comment type="subunit">
    <text evidence="10">Heterodimer of HisH and HisF.</text>
</comment>
<dbReference type="InterPro" id="IPR017926">
    <property type="entry name" value="GATASE"/>
</dbReference>
<evidence type="ECO:0000256" key="8">
    <source>
        <dbReference type="ARBA" id="ARBA00047838"/>
    </source>
</evidence>
<dbReference type="EMBL" id="JDSS02000024">
    <property type="protein sequence ID" value="KFB67973.1"/>
    <property type="molecule type" value="Genomic_DNA"/>
</dbReference>
<comment type="pathway">
    <text evidence="1 10">Amino-acid biosynthesis; L-histidine biosynthesis; L-histidine from 5-phospho-alpha-D-ribose 1-diphosphate: step 5/9.</text>
</comment>
<feature type="active site" evidence="10 11">
    <location>
        <position position="205"/>
    </location>
</feature>
<feature type="active site" evidence="10 11">
    <location>
        <position position="203"/>
    </location>
</feature>
<comment type="function">
    <text evidence="10">IGPS catalyzes the conversion of PRFAR and glutamine to IGP, AICAR and glutamate. The HisH subunit catalyzes the hydrolysis of glutamine to glutamate and ammonia as part of the synthesis of IGP and AICAR. The resulting ammonia molecule is channeled to the active site of HisF.</text>
</comment>
<keyword evidence="7 10" id="KW-0456">Lyase</keyword>
<dbReference type="EC" id="3.5.1.2" evidence="10"/>
<evidence type="ECO:0000256" key="11">
    <source>
        <dbReference type="PIRSR" id="PIRSR000495-1"/>
    </source>
</evidence>
<dbReference type="GO" id="GO:0004359">
    <property type="term" value="F:glutaminase activity"/>
    <property type="evidence" value="ECO:0007669"/>
    <property type="project" value="UniProtKB-EC"/>
</dbReference>
<dbReference type="PANTHER" id="PTHR42701:SF2">
    <property type="entry name" value="IMIDAZOLE GLYCEROL PHOSPHATE SYNTHASE SUBUNIT HISH 1"/>
    <property type="match status" value="1"/>
</dbReference>
<sequence length="223" mass="24068">MLADDAAKGDGKNAIVVVDYGMGNLRSAWQALVHVANGRTVLVSADPAVVSTAERVVFPGQGAMPDCMREIEARGLRSAVLEAARNKPFLGICIGQQMLFEHSEEGDVPGLGVIAGKVRRFPAEYMVDAAGNRLKVPHMGWNQIRQAREHPLWKGIANGTRFYFVHSYFVAPTNDACVVGSTDYGLPFTSAVAQDNIFAIQCHPEKSALAGLAMLANFVAWKP</sequence>
<dbReference type="InterPro" id="IPR010139">
    <property type="entry name" value="Imidazole-glycPsynth_HisH"/>
</dbReference>
<dbReference type="GO" id="GO:0000105">
    <property type="term" value="P:L-histidine biosynthetic process"/>
    <property type="evidence" value="ECO:0007669"/>
    <property type="project" value="UniProtKB-UniRule"/>
</dbReference>
<dbReference type="PIRSF" id="PIRSF000495">
    <property type="entry name" value="Amidotransf_hisH"/>
    <property type="match status" value="1"/>
</dbReference>
<reference evidence="13 14" key="1">
    <citation type="submission" date="2014-07" db="EMBL/GenBank/DDBJ databases">
        <title>Expanding our view of genomic diversity in Candidatus Accumulibacter clades.</title>
        <authorList>
            <person name="Skennerton C.T."/>
            <person name="Barr J.J."/>
            <person name="Slater F.R."/>
            <person name="Bond P.L."/>
            <person name="Tyson G.W."/>
        </authorList>
    </citation>
    <scope>NUCLEOTIDE SEQUENCE [LARGE SCALE GENOMIC DNA]</scope>
    <source>
        <strain evidence="14">SK-01</strain>
    </source>
</reference>
<comment type="catalytic activity">
    <reaction evidence="8 10">
        <text>5-[(5-phospho-1-deoxy-D-ribulos-1-ylimino)methylamino]-1-(5-phospho-beta-D-ribosyl)imidazole-4-carboxamide + L-glutamine = D-erythro-1-(imidazol-4-yl)glycerol 3-phosphate + 5-amino-1-(5-phospho-beta-D-ribosyl)imidazole-4-carboxamide + L-glutamate + H(+)</text>
        <dbReference type="Rhea" id="RHEA:24793"/>
        <dbReference type="ChEBI" id="CHEBI:15378"/>
        <dbReference type="ChEBI" id="CHEBI:29985"/>
        <dbReference type="ChEBI" id="CHEBI:58278"/>
        <dbReference type="ChEBI" id="CHEBI:58359"/>
        <dbReference type="ChEBI" id="CHEBI:58475"/>
        <dbReference type="ChEBI" id="CHEBI:58525"/>
        <dbReference type="EC" id="4.3.2.10"/>
    </reaction>
</comment>
<dbReference type="PROSITE" id="PS51273">
    <property type="entry name" value="GATASE_TYPE_1"/>
    <property type="match status" value="1"/>
</dbReference>
<protein>
    <recommendedName>
        <fullName evidence="10">Imidazole glycerol phosphate synthase subunit HisH</fullName>
        <ecNumber evidence="10">4.3.2.10</ecNumber>
    </recommendedName>
    <alternativeName>
        <fullName evidence="10">IGP synthase glutaminase subunit</fullName>
        <ecNumber evidence="10">3.5.1.2</ecNumber>
    </alternativeName>
    <alternativeName>
        <fullName evidence="10">IGP synthase subunit HisH</fullName>
    </alternativeName>
    <alternativeName>
        <fullName evidence="10">ImGP synthase subunit HisH</fullName>
        <shortName evidence="10">IGPS subunit HisH</shortName>
    </alternativeName>
</protein>
<dbReference type="RefSeq" id="WP_273703551.1">
    <property type="nucleotide sequence ID" value="NZ_JDSS02000024.1"/>
</dbReference>
<keyword evidence="2 10" id="KW-0963">Cytoplasm</keyword>
<keyword evidence="13" id="KW-0808">Transferase</keyword>